<protein>
    <submittedName>
        <fullName evidence="1">Protein-disulfide isomerase</fullName>
    </submittedName>
</protein>
<dbReference type="InterPro" id="IPR036249">
    <property type="entry name" value="Thioredoxin-like_sf"/>
</dbReference>
<dbReference type="PANTHER" id="PTHR13887">
    <property type="entry name" value="GLUTATHIONE S-TRANSFERASE KAPPA"/>
    <property type="match status" value="1"/>
</dbReference>
<dbReference type="PANTHER" id="PTHR13887:SF51">
    <property type="entry name" value="DSBA FAMILY PROTEIN"/>
    <property type="match status" value="1"/>
</dbReference>
<keyword evidence="1" id="KW-0413">Isomerase</keyword>
<keyword evidence="2" id="KW-1185">Reference proteome</keyword>
<reference evidence="2" key="1">
    <citation type="journal article" date="2016" name="Toxins">
        <title>The Draft Genome Sequence of the Yersinia entomophaga Entomopathogenic Type Strain MH96T.</title>
        <authorList>
            <person name="Hurst M.R."/>
            <person name="Beattie A."/>
            <person name="Altermann E."/>
            <person name="Moraga R.M."/>
            <person name="Harper L.A."/>
            <person name="Calder J."/>
            <person name="Laugraud A."/>
        </authorList>
    </citation>
    <scope>NUCLEOTIDE SEQUENCE [LARGE SCALE GENOMIC DNA]</scope>
    <source>
        <strain evidence="2">MH96</strain>
    </source>
</reference>
<evidence type="ECO:0000313" key="1">
    <source>
        <dbReference type="EMBL" id="ANI29936.1"/>
    </source>
</evidence>
<dbReference type="SUPFAM" id="SSF52833">
    <property type="entry name" value="Thioredoxin-like"/>
    <property type="match status" value="1"/>
</dbReference>
<dbReference type="RefSeq" id="WP_064514863.1">
    <property type="nucleotide sequence ID" value="NZ_CBCSBH010000012.1"/>
</dbReference>
<gene>
    <name evidence="1" type="ORF">PL78_08905</name>
</gene>
<dbReference type="Gene3D" id="3.40.30.10">
    <property type="entry name" value="Glutaredoxin"/>
    <property type="match status" value="1"/>
</dbReference>
<sequence length="214" mass="23441">MSGTTLHYIFDPLCGWCYGAAPLVKAAQAIPGLSISFHGGGMMTGENRRQINAEWRSYVMPHDQRISGLTGQPFGDRYFDGLLKDTSAILDSAPPITAILTAEIIAERGLDMLHRIQHAHYFEGRRIADTPVLIELATELGLDVQSFSPVFQETLSTATAQHIANSRAFLAKVHGQGFPTFILQNEKGEMQIINAGQYLGDPAGWTQMLNEAIP</sequence>
<name>A0ABN4PSL2_YERET</name>
<organism evidence="1 2">
    <name type="scientific">Yersinia entomophaga</name>
    <dbReference type="NCBI Taxonomy" id="935293"/>
    <lineage>
        <taxon>Bacteria</taxon>
        <taxon>Pseudomonadati</taxon>
        <taxon>Pseudomonadota</taxon>
        <taxon>Gammaproteobacteria</taxon>
        <taxon>Enterobacterales</taxon>
        <taxon>Yersiniaceae</taxon>
        <taxon>Yersinia</taxon>
    </lineage>
</organism>
<proteinExistence type="predicted"/>
<dbReference type="GO" id="GO:0016853">
    <property type="term" value="F:isomerase activity"/>
    <property type="evidence" value="ECO:0007669"/>
    <property type="project" value="UniProtKB-KW"/>
</dbReference>
<dbReference type="Proteomes" id="UP000266744">
    <property type="component" value="Chromosome"/>
</dbReference>
<accession>A0ABN4PSL2</accession>
<evidence type="ECO:0000313" key="2">
    <source>
        <dbReference type="Proteomes" id="UP000266744"/>
    </source>
</evidence>
<dbReference type="EMBL" id="CP010029">
    <property type="protein sequence ID" value="ANI29936.1"/>
    <property type="molecule type" value="Genomic_DNA"/>
</dbReference>
<dbReference type="CDD" id="cd03025">
    <property type="entry name" value="DsbA_FrnE_like"/>
    <property type="match status" value="1"/>
</dbReference>